<dbReference type="InterPro" id="IPR034016">
    <property type="entry name" value="M1_APN-typ"/>
</dbReference>
<keyword evidence="4" id="KW-0336">GPI-anchor</keyword>
<evidence type="ECO:0000256" key="5">
    <source>
        <dbReference type="ARBA" id="ARBA00022670"/>
    </source>
</evidence>
<dbReference type="InterPro" id="IPR003961">
    <property type="entry name" value="FN3_dom"/>
</dbReference>
<dbReference type="PANTHER" id="PTHR11533:SF294">
    <property type="entry name" value="THYROTROPIN-RELEASING HORMONE-DEGRADING ECTOENZYME"/>
    <property type="match status" value="1"/>
</dbReference>
<dbReference type="InterPro" id="IPR045357">
    <property type="entry name" value="Aminopeptidase_N-like_N"/>
</dbReference>
<dbReference type="Gene3D" id="2.60.40.1730">
    <property type="entry name" value="tricorn interacting facor f3 domain"/>
    <property type="match status" value="1"/>
</dbReference>
<dbReference type="SUPFAM" id="SSF63737">
    <property type="entry name" value="Leukotriene A4 hydrolase N-terminal domain"/>
    <property type="match status" value="1"/>
</dbReference>
<dbReference type="OrthoDB" id="9985779at2759"/>
<dbReference type="EMBL" id="GL449017">
    <property type="protein sequence ID" value="EFN83495.1"/>
    <property type="molecule type" value="Genomic_DNA"/>
</dbReference>
<dbReference type="InterPro" id="IPR036116">
    <property type="entry name" value="FN3_sf"/>
</dbReference>
<feature type="region of interest" description="Disordered" evidence="17">
    <location>
        <begin position="1"/>
        <end position="21"/>
    </location>
</feature>
<dbReference type="CDD" id="cd09601">
    <property type="entry name" value="M1_APN-Q_like"/>
    <property type="match status" value="1"/>
</dbReference>
<feature type="binding site" evidence="15">
    <location>
        <position position="355"/>
    </location>
    <ligand>
        <name>Zn(2+)</name>
        <dbReference type="ChEBI" id="CHEBI:29105"/>
        <note>catalytic</note>
    </ligand>
</feature>
<dbReference type="InterPro" id="IPR036645">
    <property type="entry name" value="Elafin-like_sf"/>
</dbReference>
<evidence type="ECO:0000256" key="4">
    <source>
        <dbReference type="ARBA" id="ARBA00022622"/>
    </source>
</evidence>
<dbReference type="InterPro" id="IPR008197">
    <property type="entry name" value="WAP_dom"/>
</dbReference>
<dbReference type="Pfam" id="PF00095">
    <property type="entry name" value="WAP"/>
    <property type="match status" value="1"/>
</dbReference>
<dbReference type="SUPFAM" id="SSF55486">
    <property type="entry name" value="Metalloproteases ('zincins'), catalytic domain"/>
    <property type="match status" value="1"/>
</dbReference>
<dbReference type="CDD" id="cd00199">
    <property type="entry name" value="WAP"/>
    <property type="match status" value="1"/>
</dbReference>
<comment type="similarity">
    <text evidence="2">Belongs to the peptidase M1 family.</text>
</comment>
<evidence type="ECO:0000256" key="7">
    <source>
        <dbReference type="ARBA" id="ARBA00022729"/>
    </source>
</evidence>
<evidence type="ECO:0000256" key="13">
    <source>
        <dbReference type="ARBA" id="ARBA00023288"/>
    </source>
</evidence>
<gene>
    <name evidence="20" type="ORF">EAI_15430</name>
</gene>
<sequence length="1450" mass="165708">MENRRDGRHRGSSAGGSRNTAHLERLPDHVLPLEYTLRILPVLEEGNFTTIGDVEIQFYSKIPTKHVRLHACGLRVRDLSVTEYRDRPLNASRFINRYVQEAGEDFIDVFLLQTLMAGEIYVLRVKYTAPLQQKSKGLFRSSHVDRGTNETRWIAVSNLSPDYARRAFPCFDEPWLKTPFRISIGRRSDMRSHSNSMRKVTEDIRGLPGYVWDHYEKTLPMPTYVVAFMVSDFVGYRVNVTDRPSHTIFSRREVVNDTRYMSELVPKVLRLIQNFTGFYYELDKLDVIVVPKLMYSAMENWGLITIWEDIAVMKAAGGGIIAKKVLASIAAHEIAHQWFGNLVTPRWWDDVWLKEGFSSFFGFLALSVALDAAILTHGVGSEKMRAPNFRELEPESWDRQASFLAECHDVFHEDASEAAHPLHIDPQELSGLIGVFDLTSYAKGNCMAHMIYHFLGERVYLASVRRYMRTYYYRSADQEDLWSAFQLEIDYEAAAADGLPASSGLRMKDVMRTWTYQAGFPVLRVRQNRETGALELTQGRFYHYGLNSTSQELWHIPLTWTTENEQQFGNTLPKAWMDKKRMKINDTALSRASLGDQWILFNINQTALYRVNYDVENWKLLLRSFRALPEVAKVQLLADSFALANAGLLDMRITWSILEKLRTETGEMLWMHAILTLTTVKDYFWDSNVFEFAMCKVADKVYAEMARSLARTDPASWTEFKVNVMKWACSLGHRACLTAARDYGRKMLRNESSSSSYESSGKSRWRVARARPRKSAGELRSVPEEFRTWTYCAFAREATGEQWLALLARYNGSTAHDKESLAFALGCHVNAGLLRRYLSTVFSQTNVTCSHAEAALMSVVINPHGYRVAADFLTEHWDEFSVEEAEGSSTYCRKTIGEPAMMPRADSSTSTVTGERKPRRQQLPPATLRKWWPWWLLLPGCLASWTRYVEEYDSIRVARCDARCGESHPDETRPYGVHTGGVPRHGEMDSDSMPNSMAISLSANEPITCVQNCLASNYTKPGHCPERTFMTPFEAACLVACVDDSRCPDLAKCCNHDCGVTCMHPVGLDGRNDLPVVPENLRIRQQKSNLVLLTWRSGRPAVANATSIPDAADDDDEDVRYLVEERHLVGPRYLESRLSSWTVCHVSTKPHATLRGRLKTGHWYQFRVAAVNGIGSRGYSQPSRPFKTKEPRNPKEPQNLTLSNARLVGGKLRINLRWVKPTSDVPISFYKVFWSRLIHGPTNDSILVYHKTVLKDKTCYELKNLELKCQYFLQVQAVAVYGGRRLASRKASKVFNSTDYMAYADVERRSRRCERTQAGLHVRRMSCHCGDVKVRLVWPANGDAKMYNVTWREESCSREKSPEHRRKADAWQLVQTSHCELQQLRNDCTYKANVRNVPKDDGGDGHGASIEFFATGCQDEQKRQKHSRRKSARCKTRPSRSRRHFAGPLV</sequence>
<keyword evidence="5" id="KW-0645">Protease</keyword>
<keyword evidence="9 15" id="KW-0862">Zinc</keyword>
<comment type="cofactor">
    <cofactor evidence="15">
        <name>Zn(2+)</name>
        <dbReference type="ChEBI" id="CHEBI:29105"/>
    </cofactor>
    <text evidence="15">Binds 1 zinc ion per subunit.</text>
</comment>
<keyword evidence="8" id="KW-0378">Hydrolase</keyword>
<dbReference type="GO" id="GO:0005737">
    <property type="term" value="C:cytoplasm"/>
    <property type="evidence" value="ECO:0007669"/>
    <property type="project" value="TreeGrafter"/>
</dbReference>
<dbReference type="Proteomes" id="UP000008237">
    <property type="component" value="Unassembled WGS sequence"/>
</dbReference>
<dbReference type="InterPro" id="IPR013783">
    <property type="entry name" value="Ig-like_fold"/>
</dbReference>
<evidence type="ECO:0000256" key="8">
    <source>
        <dbReference type="ARBA" id="ARBA00022801"/>
    </source>
</evidence>
<dbReference type="Gene3D" id="1.10.390.10">
    <property type="entry name" value="Neutral Protease Domain 2"/>
    <property type="match status" value="1"/>
</dbReference>
<feature type="region of interest" description="Disordered" evidence="17">
    <location>
        <begin position="902"/>
        <end position="922"/>
    </location>
</feature>
<evidence type="ECO:0000256" key="14">
    <source>
        <dbReference type="PIRSR" id="PIRSR634016-1"/>
    </source>
</evidence>
<feature type="region of interest" description="Disordered" evidence="17">
    <location>
        <begin position="1177"/>
        <end position="1199"/>
    </location>
</feature>
<evidence type="ECO:0000259" key="19">
    <source>
        <dbReference type="PROSITE" id="PS51390"/>
    </source>
</evidence>
<feature type="region of interest" description="Disordered" evidence="17">
    <location>
        <begin position="1418"/>
        <end position="1450"/>
    </location>
</feature>
<evidence type="ECO:0000259" key="18">
    <source>
        <dbReference type="PROSITE" id="PS50853"/>
    </source>
</evidence>
<evidence type="ECO:0000313" key="21">
    <source>
        <dbReference type="Proteomes" id="UP000008237"/>
    </source>
</evidence>
<feature type="compositionally biased region" description="Basic residues" evidence="17">
    <location>
        <begin position="1423"/>
        <end position="1450"/>
    </location>
</feature>
<evidence type="ECO:0000256" key="2">
    <source>
        <dbReference type="ARBA" id="ARBA00010136"/>
    </source>
</evidence>
<feature type="binding site" evidence="15">
    <location>
        <position position="336"/>
    </location>
    <ligand>
        <name>Zn(2+)</name>
        <dbReference type="ChEBI" id="CHEBI:29105"/>
        <note>catalytic</note>
    </ligand>
</feature>
<comment type="subcellular location">
    <subcellularLocation>
        <location evidence="1">Cell membrane</location>
        <topology evidence="1">Lipid-anchor</topology>
        <topology evidence="1">GPI-anchor</topology>
    </subcellularLocation>
</comment>
<dbReference type="Pfam" id="PF01433">
    <property type="entry name" value="Peptidase_M1"/>
    <property type="match status" value="1"/>
</dbReference>
<dbReference type="GO" id="GO:0005615">
    <property type="term" value="C:extracellular space"/>
    <property type="evidence" value="ECO:0007669"/>
    <property type="project" value="TreeGrafter"/>
</dbReference>
<dbReference type="PRINTS" id="PR00756">
    <property type="entry name" value="ALADIPTASE"/>
</dbReference>
<keyword evidence="11" id="KW-0472">Membrane</keyword>
<keyword evidence="10" id="KW-0482">Metalloprotease</keyword>
<accession>E2BLE3</accession>
<dbReference type="Pfam" id="PF17900">
    <property type="entry name" value="Peptidase_M1_N"/>
    <property type="match status" value="1"/>
</dbReference>
<dbReference type="GO" id="GO:0043171">
    <property type="term" value="P:peptide catabolic process"/>
    <property type="evidence" value="ECO:0007669"/>
    <property type="project" value="TreeGrafter"/>
</dbReference>
<dbReference type="PANTHER" id="PTHR11533">
    <property type="entry name" value="PROTEASE M1 ZINC METALLOPROTEASE"/>
    <property type="match status" value="1"/>
</dbReference>
<dbReference type="InterPro" id="IPR042097">
    <property type="entry name" value="Aminopeptidase_N-like_N_sf"/>
</dbReference>
<dbReference type="GO" id="GO:0042277">
    <property type="term" value="F:peptide binding"/>
    <property type="evidence" value="ECO:0007669"/>
    <property type="project" value="TreeGrafter"/>
</dbReference>
<keyword evidence="3" id="KW-1003">Cell membrane</keyword>
<keyword evidence="21" id="KW-1185">Reference proteome</keyword>
<feature type="domain" description="Fibronectin type-III" evidence="18">
    <location>
        <begin position="1077"/>
        <end position="1191"/>
    </location>
</feature>
<dbReference type="GO" id="GO:0030414">
    <property type="term" value="F:peptidase inhibitor activity"/>
    <property type="evidence" value="ECO:0007669"/>
    <property type="project" value="InterPro"/>
</dbReference>
<evidence type="ECO:0000256" key="3">
    <source>
        <dbReference type="ARBA" id="ARBA00022475"/>
    </source>
</evidence>
<evidence type="ECO:0000256" key="9">
    <source>
        <dbReference type="ARBA" id="ARBA00022833"/>
    </source>
</evidence>
<dbReference type="CDD" id="cd00063">
    <property type="entry name" value="FN3"/>
    <property type="match status" value="2"/>
</dbReference>
<keyword evidence="13" id="KW-0449">Lipoprotein</keyword>
<evidence type="ECO:0000313" key="20">
    <source>
        <dbReference type="EMBL" id="EFN83495.1"/>
    </source>
</evidence>
<evidence type="ECO:0000256" key="10">
    <source>
        <dbReference type="ARBA" id="ARBA00023049"/>
    </source>
</evidence>
<dbReference type="InterPro" id="IPR027268">
    <property type="entry name" value="Peptidase_M4/M1_CTD_sf"/>
</dbReference>
<dbReference type="SMART" id="SM00217">
    <property type="entry name" value="WAP"/>
    <property type="match status" value="1"/>
</dbReference>
<evidence type="ECO:0000256" key="12">
    <source>
        <dbReference type="ARBA" id="ARBA00023180"/>
    </source>
</evidence>
<dbReference type="SUPFAM" id="SSF49265">
    <property type="entry name" value="Fibronectin type III"/>
    <property type="match status" value="1"/>
</dbReference>
<evidence type="ECO:0000256" key="15">
    <source>
        <dbReference type="PIRSR" id="PIRSR634016-3"/>
    </source>
</evidence>
<keyword evidence="7" id="KW-0732">Signal</keyword>
<name>E2BLE3_HARSA</name>
<feature type="domain" description="WAP" evidence="19">
    <location>
        <begin position="1017"/>
        <end position="1066"/>
    </location>
</feature>
<dbReference type="SMART" id="SM00060">
    <property type="entry name" value="FN3"/>
    <property type="match status" value="3"/>
</dbReference>
<dbReference type="InterPro" id="IPR050344">
    <property type="entry name" value="Peptidase_M1_aminopeptidases"/>
</dbReference>
<dbReference type="InterPro" id="IPR014782">
    <property type="entry name" value="Peptidase_M1_dom"/>
</dbReference>
<dbReference type="PROSITE" id="PS50853">
    <property type="entry name" value="FN3"/>
    <property type="match status" value="2"/>
</dbReference>
<dbReference type="Gene3D" id="2.60.40.10">
    <property type="entry name" value="Immunoglobulins"/>
    <property type="match status" value="2"/>
</dbReference>
<protein>
    <submittedName>
        <fullName evidence="20">Thyrotropin-releasing hormone-degrading ectoenzyme</fullName>
    </submittedName>
</protein>
<feature type="domain" description="Fibronectin type-III" evidence="18">
    <location>
        <begin position="1196"/>
        <end position="1300"/>
    </location>
</feature>
<reference evidence="20 21" key="1">
    <citation type="journal article" date="2010" name="Science">
        <title>Genomic comparison of the ants Camponotus floridanus and Harpegnathos saltator.</title>
        <authorList>
            <person name="Bonasio R."/>
            <person name="Zhang G."/>
            <person name="Ye C."/>
            <person name="Mutti N.S."/>
            <person name="Fang X."/>
            <person name="Qin N."/>
            <person name="Donahue G."/>
            <person name="Yang P."/>
            <person name="Li Q."/>
            <person name="Li C."/>
            <person name="Zhang P."/>
            <person name="Huang Z."/>
            <person name="Berger S.L."/>
            <person name="Reinberg D."/>
            <person name="Wang J."/>
            <person name="Liebig J."/>
        </authorList>
    </citation>
    <scope>NUCLEOTIDE SEQUENCE [LARGE SCALE GENOMIC DNA]</scope>
    <source>
        <strain evidence="20 21">R22 G/1</strain>
    </source>
</reference>
<dbReference type="GO" id="GO:0070006">
    <property type="term" value="F:metalloaminopeptidase activity"/>
    <property type="evidence" value="ECO:0007669"/>
    <property type="project" value="TreeGrafter"/>
</dbReference>
<evidence type="ECO:0000256" key="17">
    <source>
        <dbReference type="SAM" id="MobiDB-lite"/>
    </source>
</evidence>
<dbReference type="GO" id="GO:0005886">
    <property type="term" value="C:plasma membrane"/>
    <property type="evidence" value="ECO:0007669"/>
    <property type="project" value="UniProtKB-SubCell"/>
</dbReference>
<evidence type="ECO:0000256" key="16">
    <source>
        <dbReference type="PIRSR" id="PIRSR634016-4"/>
    </source>
</evidence>
<proteinExistence type="inferred from homology"/>
<keyword evidence="6 15" id="KW-0479">Metal-binding</keyword>
<dbReference type="SUPFAM" id="SSF57256">
    <property type="entry name" value="Elafin-like"/>
    <property type="match status" value="1"/>
</dbReference>
<dbReference type="InterPro" id="IPR024571">
    <property type="entry name" value="ERAP1-like_C_dom"/>
</dbReference>
<dbReference type="Gene3D" id="2.60.40.1910">
    <property type="match status" value="1"/>
</dbReference>
<dbReference type="Gene3D" id="1.25.50.20">
    <property type="match status" value="1"/>
</dbReference>
<dbReference type="Gene3D" id="4.10.75.10">
    <property type="entry name" value="Elafin-like"/>
    <property type="match status" value="1"/>
</dbReference>
<feature type="active site" description="Proton acceptor" evidence="14">
    <location>
        <position position="333"/>
    </location>
</feature>
<dbReference type="PROSITE" id="PS51390">
    <property type="entry name" value="WAP"/>
    <property type="match status" value="1"/>
</dbReference>
<feature type="compositionally biased region" description="Basic residues" evidence="17">
    <location>
        <begin position="1"/>
        <end position="11"/>
    </location>
</feature>
<evidence type="ECO:0000256" key="6">
    <source>
        <dbReference type="ARBA" id="ARBA00022723"/>
    </source>
</evidence>
<organism evidence="21">
    <name type="scientific">Harpegnathos saltator</name>
    <name type="common">Jerdon's jumping ant</name>
    <dbReference type="NCBI Taxonomy" id="610380"/>
    <lineage>
        <taxon>Eukaryota</taxon>
        <taxon>Metazoa</taxon>
        <taxon>Ecdysozoa</taxon>
        <taxon>Arthropoda</taxon>
        <taxon>Hexapoda</taxon>
        <taxon>Insecta</taxon>
        <taxon>Pterygota</taxon>
        <taxon>Neoptera</taxon>
        <taxon>Endopterygota</taxon>
        <taxon>Hymenoptera</taxon>
        <taxon>Apocrita</taxon>
        <taxon>Aculeata</taxon>
        <taxon>Formicoidea</taxon>
        <taxon>Formicidae</taxon>
        <taxon>Ponerinae</taxon>
        <taxon>Ponerini</taxon>
        <taxon>Harpegnathos</taxon>
    </lineage>
</organism>
<dbReference type="GO" id="GO:0098552">
    <property type="term" value="C:side of membrane"/>
    <property type="evidence" value="ECO:0007669"/>
    <property type="project" value="UniProtKB-KW"/>
</dbReference>
<dbReference type="GO" id="GO:0008270">
    <property type="term" value="F:zinc ion binding"/>
    <property type="evidence" value="ECO:0007669"/>
    <property type="project" value="InterPro"/>
</dbReference>
<feature type="binding site" evidence="15">
    <location>
        <position position="332"/>
    </location>
    <ligand>
        <name>Zn(2+)</name>
        <dbReference type="ChEBI" id="CHEBI:29105"/>
        <note>catalytic</note>
    </ligand>
</feature>
<dbReference type="GO" id="GO:0006508">
    <property type="term" value="P:proteolysis"/>
    <property type="evidence" value="ECO:0007669"/>
    <property type="project" value="UniProtKB-KW"/>
</dbReference>
<evidence type="ECO:0000256" key="1">
    <source>
        <dbReference type="ARBA" id="ARBA00004609"/>
    </source>
</evidence>
<feature type="site" description="Transition state stabilizer" evidence="16">
    <location>
        <position position="441"/>
    </location>
</feature>
<dbReference type="FunFam" id="2.60.40.1910:FF:000008">
    <property type="entry name" value="Aminopeptidase"/>
    <property type="match status" value="1"/>
</dbReference>
<dbReference type="InterPro" id="IPR001930">
    <property type="entry name" value="Peptidase_M1"/>
</dbReference>
<evidence type="ECO:0000256" key="11">
    <source>
        <dbReference type="ARBA" id="ARBA00023136"/>
    </source>
</evidence>
<dbReference type="InParanoid" id="E2BLE3"/>
<keyword evidence="12" id="KW-0325">Glycoprotein</keyword>
<dbReference type="Pfam" id="PF11838">
    <property type="entry name" value="ERAP1_C"/>
    <property type="match status" value="1"/>
</dbReference>